<keyword evidence="3" id="KW-1185">Reference proteome</keyword>
<dbReference type="Proteomes" id="UP000298327">
    <property type="component" value="Unassembled WGS sequence"/>
</dbReference>
<feature type="transmembrane region" description="Helical" evidence="1">
    <location>
        <begin position="33"/>
        <end position="53"/>
    </location>
</feature>
<organism evidence="2 3">
    <name type="scientific">Dentipellis fragilis</name>
    <dbReference type="NCBI Taxonomy" id="205917"/>
    <lineage>
        <taxon>Eukaryota</taxon>
        <taxon>Fungi</taxon>
        <taxon>Dikarya</taxon>
        <taxon>Basidiomycota</taxon>
        <taxon>Agaricomycotina</taxon>
        <taxon>Agaricomycetes</taxon>
        <taxon>Russulales</taxon>
        <taxon>Hericiaceae</taxon>
        <taxon>Dentipellis</taxon>
    </lineage>
</organism>
<dbReference type="OrthoDB" id="2014201at2759"/>
<dbReference type="AlphaFoldDB" id="A0A4Y9YL71"/>
<protein>
    <recommendedName>
        <fullName evidence="4">Nucleotide-diphospho-sugar transferase domain-containing protein</fullName>
    </recommendedName>
</protein>
<sequence>MKRYNFNYLPLSSGEWPSSPPSWAATLRSRHTWLYSALTAAVALNLILSWAWWHAVPLTPLDNYQILKDEMRIDAPTDPNATAIVSTLYNDMYTLPVLTLGHSLAIHYNTSSPTNQPSRHNPRRLLLYIPHRISPLSLCLARAVGWEPYPVSFIAPPHNGKGIGERFGDQYTKLSLWTLDQLGIEKLVYVDGDTLVRGRFDELFALPFAFGAVPDAWDIAGRGFSVAFNAGVLVLRPATRVFRALLAHMEDARFPPGEAEQAYLNLYFGAEAVKLPYVYNANLVIKVRSPSMWSFMSRSDALRIVHYTKPKPFPFQRPEKYHGGGWLDQAREEVARKVEEAKAYHGGLYREEMGWWEETWKAMERERKEELEKCEREHKGW</sequence>
<gene>
    <name evidence="2" type="ORF">EVG20_g6396</name>
</gene>
<keyword evidence="1" id="KW-0812">Transmembrane</keyword>
<dbReference type="Gene3D" id="3.90.550.10">
    <property type="entry name" value="Spore Coat Polysaccharide Biosynthesis Protein SpsA, Chain A"/>
    <property type="match status" value="1"/>
</dbReference>
<dbReference type="STRING" id="205917.A0A4Y9YL71"/>
<keyword evidence="1" id="KW-0472">Membrane</keyword>
<dbReference type="EMBL" id="SEOQ01000425">
    <property type="protein sequence ID" value="TFY63264.1"/>
    <property type="molecule type" value="Genomic_DNA"/>
</dbReference>
<keyword evidence="1" id="KW-1133">Transmembrane helix</keyword>
<dbReference type="SUPFAM" id="SSF53448">
    <property type="entry name" value="Nucleotide-diphospho-sugar transferases"/>
    <property type="match status" value="1"/>
</dbReference>
<evidence type="ECO:0008006" key="4">
    <source>
        <dbReference type="Google" id="ProtNLM"/>
    </source>
</evidence>
<dbReference type="InterPro" id="IPR029044">
    <property type="entry name" value="Nucleotide-diphossugar_trans"/>
</dbReference>
<dbReference type="InterPro" id="IPR002495">
    <property type="entry name" value="Glyco_trans_8"/>
</dbReference>
<name>A0A4Y9YL71_9AGAM</name>
<accession>A0A4Y9YL71</accession>
<evidence type="ECO:0000313" key="2">
    <source>
        <dbReference type="EMBL" id="TFY63264.1"/>
    </source>
</evidence>
<evidence type="ECO:0000313" key="3">
    <source>
        <dbReference type="Proteomes" id="UP000298327"/>
    </source>
</evidence>
<proteinExistence type="predicted"/>
<comment type="caution">
    <text evidence="2">The sequence shown here is derived from an EMBL/GenBank/DDBJ whole genome shotgun (WGS) entry which is preliminary data.</text>
</comment>
<evidence type="ECO:0000256" key="1">
    <source>
        <dbReference type="SAM" id="Phobius"/>
    </source>
</evidence>
<dbReference type="GO" id="GO:0016757">
    <property type="term" value="F:glycosyltransferase activity"/>
    <property type="evidence" value="ECO:0007669"/>
    <property type="project" value="InterPro"/>
</dbReference>
<dbReference type="Pfam" id="PF01501">
    <property type="entry name" value="Glyco_transf_8"/>
    <property type="match status" value="1"/>
</dbReference>
<reference evidence="2 3" key="1">
    <citation type="submission" date="2019-02" db="EMBL/GenBank/DDBJ databases">
        <title>Genome sequencing of the rare red list fungi Dentipellis fragilis.</title>
        <authorList>
            <person name="Buettner E."/>
            <person name="Kellner H."/>
        </authorList>
    </citation>
    <scope>NUCLEOTIDE SEQUENCE [LARGE SCALE GENOMIC DNA]</scope>
    <source>
        <strain evidence="2 3">DSM 105465</strain>
    </source>
</reference>
<dbReference type="InterPro" id="IPR050587">
    <property type="entry name" value="GNT1/Glycosyltrans_8"/>
</dbReference>
<dbReference type="PANTHER" id="PTHR11183">
    <property type="entry name" value="GLYCOGENIN SUBFAMILY MEMBER"/>
    <property type="match status" value="1"/>
</dbReference>